<accession>A0A6J5LZD2</accession>
<dbReference type="EMBL" id="LR796340">
    <property type="protein sequence ID" value="CAB4137159.1"/>
    <property type="molecule type" value="Genomic_DNA"/>
</dbReference>
<evidence type="ECO:0008006" key="2">
    <source>
        <dbReference type="Google" id="ProtNLM"/>
    </source>
</evidence>
<sequence>MATPLVDTFDPVALVTLYKTVGRRLVAGGIPAAERYRDLPRAIDLTAHLGDGGSVRVRKSVRDPAGSWSIVLADKPWLHNTSLETLYGVAEPMDIIEIRFRHAPGAGKPPIVMRGFVSGVERIQGMSADGKPGNFVVITGQDYGKIWQQLQILYFPSYVIGQDIITHFRLFERFGVGFQTSQRVGDFVSAMVQKIINPYLRALIPERSPSPAELTLDIRVKEGATSITGPQNQEGPVYDLMRAYTDTGPWNELYVEDREDSVACVFRPNPYLALNGDEIQPIGQRADVHDLSDRDVIQLRIGRSDANVANFYWVRAPRFDINTDLYRQLFAVQGAERDTVLLDRYPNSQVALYGTRAMYTETQLGPEEVTEFQSGLPEAADRARASNMAAWVAKRRKVVVESNKDNVVLESGSIRIRGNEAIKAGSYVRLRRGGIVSMYYVAAVDHEFLPYQAFITTLQVERGTGFAERIRAGAPVSPYLSERRPLP</sequence>
<reference evidence="1" key="1">
    <citation type="submission" date="2020-04" db="EMBL/GenBank/DDBJ databases">
        <authorList>
            <person name="Chiriac C."/>
            <person name="Salcher M."/>
            <person name="Ghai R."/>
            <person name="Kavagutti S V."/>
        </authorList>
    </citation>
    <scope>NUCLEOTIDE SEQUENCE</scope>
</reference>
<gene>
    <name evidence="1" type="ORF">UFOVP326_8</name>
</gene>
<name>A0A6J5LZD2_9CAUD</name>
<organism evidence="1">
    <name type="scientific">uncultured Caudovirales phage</name>
    <dbReference type="NCBI Taxonomy" id="2100421"/>
    <lineage>
        <taxon>Viruses</taxon>
        <taxon>Duplodnaviria</taxon>
        <taxon>Heunggongvirae</taxon>
        <taxon>Uroviricota</taxon>
        <taxon>Caudoviricetes</taxon>
        <taxon>Peduoviridae</taxon>
        <taxon>Maltschvirus</taxon>
        <taxon>Maltschvirus maltsch</taxon>
    </lineage>
</organism>
<evidence type="ECO:0000313" key="1">
    <source>
        <dbReference type="EMBL" id="CAB4137159.1"/>
    </source>
</evidence>
<proteinExistence type="predicted"/>
<protein>
    <recommendedName>
        <fullName evidence="2">Tail protein</fullName>
    </recommendedName>
</protein>